<accession>A0A0K0CTW0</accession>
<dbReference type="AlphaFoldDB" id="A0A0K0CTW0"/>
<evidence type="ECO:0000313" key="2">
    <source>
        <dbReference type="Proteomes" id="UP000035642"/>
    </source>
</evidence>
<feature type="region of interest" description="Disordered" evidence="1">
    <location>
        <begin position="1"/>
        <end position="55"/>
    </location>
</feature>
<reference evidence="3" key="2">
    <citation type="submission" date="2017-02" db="UniProtKB">
        <authorList>
            <consortium name="WormBaseParasite"/>
        </authorList>
    </citation>
    <scope>IDENTIFICATION</scope>
</reference>
<reference evidence="2" key="1">
    <citation type="submission" date="2012-09" db="EMBL/GenBank/DDBJ databases">
        <authorList>
            <person name="Martin A.A."/>
        </authorList>
    </citation>
    <scope>NUCLEOTIDE SEQUENCE</scope>
</reference>
<feature type="compositionally biased region" description="Basic and acidic residues" evidence="1">
    <location>
        <begin position="20"/>
        <end position="45"/>
    </location>
</feature>
<feature type="compositionally biased region" description="Polar residues" evidence="1">
    <location>
        <begin position="181"/>
        <end position="198"/>
    </location>
</feature>
<organism evidence="2 3">
    <name type="scientific">Angiostrongylus cantonensis</name>
    <name type="common">Rat lungworm</name>
    <dbReference type="NCBI Taxonomy" id="6313"/>
    <lineage>
        <taxon>Eukaryota</taxon>
        <taxon>Metazoa</taxon>
        <taxon>Ecdysozoa</taxon>
        <taxon>Nematoda</taxon>
        <taxon>Chromadorea</taxon>
        <taxon>Rhabditida</taxon>
        <taxon>Rhabditina</taxon>
        <taxon>Rhabditomorpha</taxon>
        <taxon>Strongyloidea</taxon>
        <taxon>Metastrongylidae</taxon>
        <taxon>Angiostrongylus</taxon>
    </lineage>
</organism>
<sequence>MNDAVRNAAVPPIPRRLKRQRFESEPLKEIEGSDRFKKQSEKETETACTQREIISKPEDAPCPQILRPLPCSPSRQIIAKKSCIASNSMSEIGSCAKNTSKANDLRQKVENLSSKGCEIMGSPSHYRKRVQLMPPPLPSKSMNGDYYVKRCTTFLSRNVQETPVTPVSSGPTKRSREETSLIGNQSSKGYEITGSPSQSKKKEQLLTSRLPSKNLNRNYCMEKSTQGHIRNVDETCETALASTSTEHTKVHHEELTTKTSSLGYVSLHI</sequence>
<feature type="compositionally biased region" description="Polar residues" evidence="1">
    <location>
        <begin position="161"/>
        <end position="172"/>
    </location>
</feature>
<protein>
    <submittedName>
        <fullName evidence="3">TPX2_importin domain-containing protein</fullName>
    </submittedName>
</protein>
<evidence type="ECO:0000313" key="3">
    <source>
        <dbReference type="WBParaSite" id="ACAC_0000056401-mRNA-1"/>
    </source>
</evidence>
<name>A0A0K0CTW0_ANGCA</name>
<dbReference type="WBParaSite" id="ACAC_0000056401-mRNA-1">
    <property type="protein sequence ID" value="ACAC_0000056401-mRNA-1"/>
    <property type="gene ID" value="ACAC_0000056401"/>
</dbReference>
<keyword evidence="2" id="KW-1185">Reference proteome</keyword>
<proteinExistence type="predicted"/>
<evidence type="ECO:0000256" key="1">
    <source>
        <dbReference type="SAM" id="MobiDB-lite"/>
    </source>
</evidence>
<dbReference type="Proteomes" id="UP000035642">
    <property type="component" value="Unassembled WGS sequence"/>
</dbReference>
<feature type="region of interest" description="Disordered" evidence="1">
    <location>
        <begin position="161"/>
        <end position="205"/>
    </location>
</feature>